<gene>
    <name evidence="1" type="ORF">ANN_12339</name>
</gene>
<evidence type="ECO:0000313" key="2">
    <source>
        <dbReference type="Proteomes" id="UP001148838"/>
    </source>
</evidence>
<dbReference type="EMBL" id="JAJSOF020000009">
    <property type="protein sequence ID" value="KAJ4445655.1"/>
    <property type="molecule type" value="Genomic_DNA"/>
</dbReference>
<keyword evidence="2" id="KW-1185">Reference proteome</keyword>
<comment type="caution">
    <text evidence="1">The sequence shown here is derived from an EMBL/GenBank/DDBJ whole genome shotgun (WGS) entry which is preliminary data.</text>
</comment>
<proteinExistence type="predicted"/>
<accession>A0ABQ8TII6</accession>
<name>A0ABQ8TII6_PERAM</name>
<protein>
    <recommendedName>
        <fullName evidence="3">Reverse transcriptase</fullName>
    </recommendedName>
</protein>
<sequence>MNWYEKDVEMSRQWAIITIVTLFMDLDQMDDPFRSQLSSSSFNDVLFPKVWYDTTADRKFEVILAVEKLTLQGNLCPSTGYTTRGMSNRPVVCGNHTTPGYRGSTVRSEPASSLPYKAVIPTAGLPIRAVPGRSQDKGCRHCHNEVETLAHVLGSCPHGEGLRNARHYQVRSIIATALKDADYNTFEEVHCLSVTGTTRRIDIIAFKESTRNLCVSKRMKPAEVDNEKRISTILPFPITSKSTS</sequence>
<evidence type="ECO:0000313" key="1">
    <source>
        <dbReference type="EMBL" id="KAJ4445655.1"/>
    </source>
</evidence>
<reference evidence="1 2" key="1">
    <citation type="journal article" date="2022" name="Allergy">
        <title>Genome assembly and annotation of Periplaneta americana reveal a comprehensive cockroach allergen profile.</title>
        <authorList>
            <person name="Wang L."/>
            <person name="Xiong Q."/>
            <person name="Saelim N."/>
            <person name="Wang L."/>
            <person name="Nong W."/>
            <person name="Wan A.T."/>
            <person name="Shi M."/>
            <person name="Liu X."/>
            <person name="Cao Q."/>
            <person name="Hui J.H.L."/>
            <person name="Sookrung N."/>
            <person name="Leung T.F."/>
            <person name="Tungtrongchitr A."/>
            <person name="Tsui S.K.W."/>
        </authorList>
    </citation>
    <scope>NUCLEOTIDE SEQUENCE [LARGE SCALE GENOMIC DNA]</scope>
    <source>
        <strain evidence="1">PWHHKU_190912</strain>
    </source>
</reference>
<evidence type="ECO:0008006" key="3">
    <source>
        <dbReference type="Google" id="ProtNLM"/>
    </source>
</evidence>
<organism evidence="1 2">
    <name type="scientific">Periplaneta americana</name>
    <name type="common">American cockroach</name>
    <name type="synonym">Blatta americana</name>
    <dbReference type="NCBI Taxonomy" id="6978"/>
    <lineage>
        <taxon>Eukaryota</taxon>
        <taxon>Metazoa</taxon>
        <taxon>Ecdysozoa</taxon>
        <taxon>Arthropoda</taxon>
        <taxon>Hexapoda</taxon>
        <taxon>Insecta</taxon>
        <taxon>Pterygota</taxon>
        <taxon>Neoptera</taxon>
        <taxon>Polyneoptera</taxon>
        <taxon>Dictyoptera</taxon>
        <taxon>Blattodea</taxon>
        <taxon>Blattoidea</taxon>
        <taxon>Blattidae</taxon>
        <taxon>Blattinae</taxon>
        <taxon>Periplaneta</taxon>
    </lineage>
</organism>
<dbReference type="Proteomes" id="UP001148838">
    <property type="component" value="Unassembled WGS sequence"/>
</dbReference>